<evidence type="ECO:0000256" key="14">
    <source>
        <dbReference type="RuleBase" id="RU003785"/>
    </source>
</evidence>
<evidence type="ECO:0000256" key="3">
    <source>
        <dbReference type="ARBA" id="ARBA00005842"/>
    </source>
</evidence>
<evidence type="ECO:0000256" key="7">
    <source>
        <dbReference type="ARBA" id="ARBA00022741"/>
    </source>
</evidence>
<dbReference type="Gene3D" id="1.10.287.890">
    <property type="entry name" value="Crystal structure of tRNA isopentenylpyrophosphate transferase (bh2366) domain"/>
    <property type="match status" value="1"/>
</dbReference>
<keyword evidence="6 11" id="KW-0819">tRNA processing</keyword>
<evidence type="ECO:0000313" key="16">
    <source>
        <dbReference type="Proteomes" id="UP000321812"/>
    </source>
</evidence>
<keyword evidence="8 11" id="KW-0067">ATP-binding</keyword>
<dbReference type="InterPro" id="IPR018022">
    <property type="entry name" value="IPT"/>
</dbReference>
<keyword evidence="5 11" id="KW-0808">Transferase</keyword>
<evidence type="ECO:0000256" key="9">
    <source>
        <dbReference type="ARBA" id="ARBA00022842"/>
    </source>
</evidence>
<comment type="similarity">
    <text evidence="3 11 14">Belongs to the IPP transferase family.</text>
</comment>
<dbReference type="GO" id="GO:0052381">
    <property type="term" value="F:tRNA dimethylallyltransferase activity"/>
    <property type="evidence" value="ECO:0007669"/>
    <property type="project" value="UniProtKB-UniRule"/>
</dbReference>
<evidence type="ECO:0000256" key="5">
    <source>
        <dbReference type="ARBA" id="ARBA00022679"/>
    </source>
</evidence>
<proteinExistence type="inferred from homology"/>
<evidence type="ECO:0000256" key="6">
    <source>
        <dbReference type="ARBA" id="ARBA00022694"/>
    </source>
</evidence>
<feature type="region of interest" description="Interaction with substrate tRNA" evidence="11">
    <location>
        <begin position="34"/>
        <end position="37"/>
    </location>
</feature>
<dbReference type="InterPro" id="IPR039657">
    <property type="entry name" value="Dimethylallyltransferase"/>
</dbReference>
<dbReference type="PANTHER" id="PTHR11088">
    <property type="entry name" value="TRNA DIMETHYLALLYLTRANSFERASE"/>
    <property type="match status" value="1"/>
</dbReference>
<dbReference type="GO" id="GO:0006400">
    <property type="term" value="P:tRNA modification"/>
    <property type="evidence" value="ECO:0007669"/>
    <property type="project" value="TreeGrafter"/>
</dbReference>
<dbReference type="Pfam" id="PF01715">
    <property type="entry name" value="IPPT"/>
    <property type="match status" value="1"/>
</dbReference>
<dbReference type="InterPro" id="IPR027417">
    <property type="entry name" value="P-loop_NTPase"/>
</dbReference>
<dbReference type="AlphaFoldDB" id="A0A562X7T0"/>
<dbReference type="EMBL" id="VOAP01000029">
    <property type="protein sequence ID" value="TWO18151.1"/>
    <property type="molecule type" value="Genomic_DNA"/>
</dbReference>
<organism evidence="15 16">
    <name type="scientific">Campylobacter hyointestinalis</name>
    <dbReference type="NCBI Taxonomy" id="198"/>
    <lineage>
        <taxon>Bacteria</taxon>
        <taxon>Pseudomonadati</taxon>
        <taxon>Campylobacterota</taxon>
        <taxon>Epsilonproteobacteria</taxon>
        <taxon>Campylobacterales</taxon>
        <taxon>Campylobacteraceae</taxon>
        <taxon>Campylobacter</taxon>
    </lineage>
</organism>
<comment type="subunit">
    <text evidence="4 11">Monomer.</text>
</comment>
<comment type="caution">
    <text evidence="11">Lacks conserved residue(s) required for the propagation of feature annotation.</text>
</comment>
<comment type="function">
    <text evidence="2 11 13">Catalyzes the transfer of a dimethylallyl group onto the adenine at position 37 in tRNAs that read codons beginning with uridine, leading to the formation of N6-(dimethylallyl)adenosine (i(6)A).</text>
</comment>
<feature type="site" description="Interaction with substrate tRNA" evidence="11">
    <location>
        <position position="100"/>
    </location>
</feature>
<dbReference type="GO" id="GO:0005524">
    <property type="term" value="F:ATP binding"/>
    <property type="evidence" value="ECO:0007669"/>
    <property type="project" value="UniProtKB-UniRule"/>
</dbReference>
<dbReference type="Gene3D" id="3.40.50.300">
    <property type="entry name" value="P-loop containing nucleotide triphosphate hydrolases"/>
    <property type="match status" value="1"/>
</dbReference>
<sequence>MFFEFALIGTTASGKSELGIKLAKRLDAVILSLDSLCLYKDINIASAKPSKEQLEEITHFGINLVYPNEHFCVGNFIDEYKKAVSYARSKNCPLIITGGSGFYLKAMLEGLSPKIPECDIKLSDDEIWKIALKIDEKFCAKFSKNDKFRLHKWYQIYEFSKCIPTIWLEQNTNKKVIENIDIYEIYWDKEELKDRIYLRTKNMLEVGLLNEAHLLFDKYGFEAKSLKCIGLKECGEFLRHKGEFEKFDFNDLNLDKFDKNCIENELKNQKSSIYKLYWLIATHTIQLAKRQRTFNKSQFPNTKKVKFQSGFDEILSDIKANL</sequence>
<evidence type="ECO:0000313" key="15">
    <source>
        <dbReference type="EMBL" id="TWO18151.1"/>
    </source>
</evidence>
<evidence type="ECO:0000256" key="1">
    <source>
        <dbReference type="ARBA" id="ARBA00001946"/>
    </source>
</evidence>
<comment type="caution">
    <text evidence="15">The sequence shown here is derived from an EMBL/GenBank/DDBJ whole genome shotgun (WGS) entry which is preliminary data.</text>
</comment>
<keyword evidence="7 11" id="KW-0547">Nucleotide-binding</keyword>
<evidence type="ECO:0000256" key="11">
    <source>
        <dbReference type="HAMAP-Rule" id="MF_00185"/>
    </source>
</evidence>
<evidence type="ECO:0000256" key="8">
    <source>
        <dbReference type="ARBA" id="ARBA00022840"/>
    </source>
</evidence>
<evidence type="ECO:0000256" key="10">
    <source>
        <dbReference type="ARBA" id="ARBA00049563"/>
    </source>
</evidence>
<comment type="cofactor">
    <cofactor evidence="1 11">
        <name>Mg(2+)</name>
        <dbReference type="ChEBI" id="CHEBI:18420"/>
    </cofactor>
</comment>
<gene>
    <name evidence="11 15" type="primary">miaA</name>
    <name evidence="15" type="ORF">YZ82_09120</name>
</gene>
<evidence type="ECO:0000256" key="4">
    <source>
        <dbReference type="ARBA" id="ARBA00011245"/>
    </source>
</evidence>
<dbReference type="SUPFAM" id="SSF52540">
    <property type="entry name" value="P-loop containing nucleoside triphosphate hydrolases"/>
    <property type="match status" value="2"/>
</dbReference>
<reference evidence="15 16" key="1">
    <citation type="submission" date="2019-07" db="EMBL/GenBank/DDBJ databases">
        <title>Rapid identification of Enteric Bacteria from Whole Genome Sequences (WGS) using Average Nucleotide Identity (ANI).</title>
        <authorList>
            <person name="Lane C."/>
        </authorList>
    </citation>
    <scope>NUCLEOTIDE SEQUENCE [LARGE SCALE GENOMIC DNA]</scope>
    <source>
        <strain evidence="15 16">D2411</strain>
    </source>
</reference>
<name>A0A562X7T0_CAMHY</name>
<dbReference type="HAMAP" id="MF_00185">
    <property type="entry name" value="IPP_trans"/>
    <property type="match status" value="1"/>
</dbReference>
<comment type="catalytic activity">
    <reaction evidence="10 11 12">
        <text>adenosine(37) in tRNA + dimethylallyl diphosphate = N(6)-dimethylallyladenosine(37) in tRNA + diphosphate</text>
        <dbReference type="Rhea" id="RHEA:26482"/>
        <dbReference type="Rhea" id="RHEA-COMP:10162"/>
        <dbReference type="Rhea" id="RHEA-COMP:10375"/>
        <dbReference type="ChEBI" id="CHEBI:33019"/>
        <dbReference type="ChEBI" id="CHEBI:57623"/>
        <dbReference type="ChEBI" id="CHEBI:74411"/>
        <dbReference type="ChEBI" id="CHEBI:74415"/>
        <dbReference type="EC" id="2.5.1.75"/>
    </reaction>
</comment>
<dbReference type="PANTHER" id="PTHR11088:SF60">
    <property type="entry name" value="TRNA DIMETHYLALLYLTRANSFERASE"/>
    <property type="match status" value="1"/>
</dbReference>
<dbReference type="Proteomes" id="UP000321812">
    <property type="component" value="Unassembled WGS sequence"/>
</dbReference>
<feature type="binding site" evidence="11">
    <location>
        <begin position="11"/>
        <end position="16"/>
    </location>
    <ligand>
        <name>substrate</name>
    </ligand>
</feature>
<protein>
    <recommendedName>
        <fullName evidence="11">tRNA dimethylallyltransferase</fullName>
        <ecNumber evidence="11">2.5.1.75</ecNumber>
    </recommendedName>
    <alternativeName>
        <fullName evidence="11">Dimethylallyl diphosphate:tRNA dimethylallyltransferase</fullName>
        <shortName evidence="11">DMAPP:tRNA dimethylallyltransferase</shortName>
        <shortName evidence="11">DMATase</shortName>
    </alternativeName>
    <alternativeName>
        <fullName evidence="11">Isopentenyl-diphosphate:tRNA isopentenyltransferase</fullName>
        <shortName evidence="11">IPP transferase</shortName>
        <shortName evidence="11">IPPT</shortName>
        <shortName evidence="11">IPTase</shortName>
    </alternativeName>
</protein>
<dbReference type="RefSeq" id="WP_147497684.1">
    <property type="nucleotide sequence ID" value="NZ_VOAP01000029.1"/>
</dbReference>
<evidence type="ECO:0000256" key="12">
    <source>
        <dbReference type="RuleBase" id="RU003783"/>
    </source>
</evidence>
<evidence type="ECO:0000256" key="2">
    <source>
        <dbReference type="ARBA" id="ARBA00003213"/>
    </source>
</evidence>
<feature type="binding site" evidence="11">
    <location>
        <begin position="9"/>
        <end position="16"/>
    </location>
    <ligand>
        <name>ATP</name>
        <dbReference type="ChEBI" id="CHEBI:30616"/>
    </ligand>
</feature>
<dbReference type="EC" id="2.5.1.75" evidence="11"/>
<evidence type="ECO:0000256" key="13">
    <source>
        <dbReference type="RuleBase" id="RU003784"/>
    </source>
</evidence>
<accession>A0A562X7T0</accession>
<keyword evidence="9 11" id="KW-0460">Magnesium</keyword>
<dbReference type="NCBIfam" id="TIGR00174">
    <property type="entry name" value="miaA"/>
    <property type="match status" value="1"/>
</dbReference>